<reference evidence="1" key="1">
    <citation type="submission" date="2014-09" db="EMBL/GenBank/DDBJ databases">
        <authorList>
            <person name="Magalhaes I.L.F."/>
            <person name="Oliveira U."/>
            <person name="Santos F.R."/>
            <person name="Vidigal T.H.D.A."/>
            <person name="Brescovit A.D."/>
            <person name="Santos A.J."/>
        </authorList>
    </citation>
    <scope>NUCLEOTIDE SEQUENCE</scope>
    <source>
        <tissue evidence="1">Shoot tissue taken approximately 20 cm above the soil surface</tissue>
    </source>
</reference>
<evidence type="ECO:0000313" key="1">
    <source>
        <dbReference type="EMBL" id="JAD75317.1"/>
    </source>
</evidence>
<sequence length="56" mass="5928">MDIKAAIGCTLQVGHQCAGDGVIGREEPWIDAGATFGLGEETLRGGQGKREREDRA</sequence>
<reference evidence="1" key="2">
    <citation type="journal article" date="2015" name="Data Brief">
        <title>Shoot transcriptome of the giant reed, Arundo donax.</title>
        <authorList>
            <person name="Barrero R.A."/>
            <person name="Guerrero F.D."/>
            <person name="Moolhuijzen P."/>
            <person name="Goolsby J.A."/>
            <person name="Tidwell J."/>
            <person name="Bellgard S.E."/>
            <person name="Bellgard M.I."/>
        </authorList>
    </citation>
    <scope>NUCLEOTIDE SEQUENCE</scope>
    <source>
        <tissue evidence="1">Shoot tissue taken approximately 20 cm above the soil surface</tissue>
    </source>
</reference>
<name>A0A0A9CUY1_ARUDO</name>
<dbReference type="AlphaFoldDB" id="A0A0A9CUY1"/>
<protein>
    <submittedName>
        <fullName evidence="1">Uncharacterized protein</fullName>
    </submittedName>
</protein>
<proteinExistence type="predicted"/>
<accession>A0A0A9CUY1</accession>
<dbReference type="EMBL" id="GBRH01222578">
    <property type="protein sequence ID" value="JAD75317.1"/>
    <property type="molecule type" value="Transcribed_RNA"/>
</dbReference>
<organism evidence="1">
    <name type="scientific">Arundo donax</name>
    <name type="common">Giant reed</name>
    <name type="synonym">Donax arundinaceus</name>
    <dbReference type="NCBI Taxonomy" id="35708"/>
    <lineage>
        <taxon>Eukaryota</taxon>
        <taxon>Viridiplantae</taxon>
        <taxon>Streptophyta</taxon>
        <taxon>Embryophyta</taxon>
        <taxon>Tracheophyta</taxon>
        <taxon>Spermatophyta</taxon>
        <taxon>Magnoliopsida</taxon>
        <taxon>Liliopsida</taxon>
        <taxon>Poales</taxon>
        <taxon>Poaceae</taxon>
        <taxon>PACMAD clade</taxon>
        <taxon>Arundinoideae</taxon>
        <taxon>Arundineae</taxon>
        <taxon>Arundo</taxon>
    </lineage>
</organism>